<gene>
    <name evidence="12" type="ORF">HHL09_02895</name>
</gene>
<keyword evidence="2 8" id="KW-0645">Protease</keyword>
<evidence type="ECO:0000256" key="5">
    <source>
        <dbReference type="ARBA" id="ARBA00022825"/>
    </source>
</evidence>
<dbReference type="KEGG" id="luo:HHL09_02895"/>
<dbReference type="Pfam" id="PF01223">
    <property type="entry name" value="Endonuclease_NS"/>
    <property type="match status" value="1"/>
</dbReference>
<evidence type="ECO:0000256" key="4">
    <source>
        <dbReference type="ARBA" id="ARBA00022801"/>
    </source>
</evidence>
<evidence type="ECO:0000313" key="12">
    <source>
        <dbReference type="EMBL" id="QJE94769.1"/>
    </source>
</evidence>
<dbReference type="Pfam" id="PF13365">
    <property type="entry name" value="Trypsin_2"/>
    <property type="match status" value="1"/>
</dbReference>
<evidence type="ECO:0000256" key="3">
    <source>
        <dbReference type="ARBA" id="ARBA00022729"/>
    </source>
</evidence>
<name>A0A858REC8_9BACT</name>
<dbReference type="RefSeq" id="WP_169452990.1">
    <property type="nucleotide sequence ID" value="NZ_CP051774.1"/>
</dbReference>
<feature type="binding site" evidence="7">
    <location>
        <position position="527"/>
    </location>
    <ligand>
        <name>Mg(2+)</name>
        <dbReference type="ChEBI" id="CHEBI:18420"/>
        <note>catalytic</note>
    </ligand>
</feature>
<dbReference type="GO" id="GO:0003676">
    <property type="term" value="F:nucleic acid binding"/>
    <property type="evidence" value="ECO:0007669"/>
    <property type="project" value="InterPro"/>
</dbReference>
<dbReference type="SUPFAM" id="SSF54060">
    <property type="entry name" value="His-Me finger endonucleases"/>
    <property type="match status" value="1"/>
</dbReference>
<feature type="domain" description="DNA/RNA non-specific endonuclease/pyrophosphatase/phosphodiesterase" evidence="11">
    <location>
        <begin position="414"/>
        <end position="651"/>
    </location>
</feature>
<protein>
    <recommendedName>
        <fullName evidence="8">Serine protease</fullName>
        <ecNumber evidence="8">3.4.21.-</ecNumber>
    </recommendedName>
</protein>
<evidence type="ECO:0000256" key="9">
    <source>
        <dbReference type="SAM" id="MobiDB-lite"/>
    </source>
</evidence>
<keyword evidence="4 8" id="KW-0378">Hydrolase</keyword>
<feature type="compositionally biased region" description="Basic residues" evidence="9">
    <location>
        <begin position="679"/>
        <end position="690"/>
    </location>
</feature>
<keyword evidence="12" id="KW-0540">Nuclease</keyword>
<dbReference type="Gene3D" id="3.40.570.10">
    <property type="entry name" value="Extracellular Endonuclease, subunit A"/>
    <property type="match status" value="1"/>
</dbReference>
<evidence type="ECO:0000256" key="7">
    <source>
        <dbReference type="PIRSR" id="PIRSR640255-2"/>
    </source>
</evidence>
<dbReference type="GO" id="GO:0046872">
    <property type="term" value="F:metal ion binding"/>
    <property type="evidence" value="ECO:0007669"/>
    <property type="project" value="UniProtKB-KW"/>
</dbReference>
<dbReference type="InterPro" id="IPR040255">
    <property type="entry name" value="Non-specific_endonuclease"/>
</dbReference>
<evidence type="ECO:0000256" key="6">
    <source>
        <dbReference type="PIRSR" id="PIRSR640255-1"/>
    </source>
</evidence>
<dbReference type="EC" id="3.4.21.-" evidence="8"/>
<comment type="similarity">
    <text evidence="1 8">Belongs to the peptidase S1B family.</text>
</comment>
<dbReference type="PANTHER" id="PTHR13966">
    <property type="entry name" value="ENDONUCLEASE RELATED"/>
    <property type="match status" value="1"/>
</dbReference>
<keyword evidence="13" id="KW-1185">Reference proteome</keyword>
<evidence type="ECO:0000259" key="11">
    <source>
        <dbReference type="SMART" id="SM00892"/>
    </source>
</evidence>
<dbReference type="InterPro" id="IPR001604">
    <property type="entry name" value="Endo_G_ENPP1-like_dom"/>
</dbReference>
<evidence type="ECO:0000256" key="1">
    <source>
        <dbReference type="ARBA" id="ARBA00008764"/>
    </source>
</evidence>
<dbReference type="InterPro" id="IPR044929">
    <property type="entry name" value="DNA/RNA_non-sp_Endonuclease_sf"/>
</dbReference>
<dbReference type="GO" id="GO:0006508">
    <property type="term" value="P:proteolysis"/>
    <property type="evidence" value="ECO:0007669"/>
    <property type="project" value="UniProtKB-KW"/>
</dbReference>
<dbReference type="EMBL" id="CP051774">
    <property type="protein sequence ID" value="QJE94769.1"/>
    <property type="molecule type" value="Genomic_DNA"/>
</dbReference>
<dbReference type="InterPro" id="IPR008256">
    <property type="entry name" value="Peptidase_S1B"/>
</dbReference>
<dbReference type="InterPro" id="IPR020821">
    <property type="entry name" value="ENPP1-3/EXOG-like_nuc-like"/>
</dbReference>
<dbReference type="SUPFAM" id="SSF50494">
    <property type="entry name" value="Trypsin-like serine proteases"/>
    <property type="match status" value="1"/>
</dbReference>
<dbReference type="SMART" id="SM00892">
    <property type="entry name" value="Endonuclease_NS"/>
    <property type="match status" value="1"/>
</dbReference>
<dbReference type="GO" id="GO:0008236">
    <property type="term" value="F:serine-type peptidase activity"/>
    <property type="evidence" value="ECO:0007669"/>
    <property type="project" value="UniProtKB-KW"/>
</dbReference>
<keyword evidence="5 8" id="KW-0720">Serine protease</keyword>
<dbReference type="InterPro" id="IPR044925">
    <property type="entry name" value="His-Me_finger_sf"/>
</dbReference>
<proteinExistence type="inferred from homology"/>
<keyword evidence="3" id="KW-0732">Signal</keyword>
<accession>A0A858REC8</accession>
<organism evidence="12 13">
    <name type="scientific">Luteolibacter luteus</name>
    <dbReference type="NCBI Taxonomy" id="2728835"/>
    <lineage>
        <taxon>Bacteria</taxon>
        <taxon>Pseudomonadati</taxon>
        <taxon>Verrucomicrobiota</taxon>
        <taxon>Verrucomicrobiia</taxon>
        <taxon>Verrucomicrobiales</taxon>
        <taxon>Verrucomicrobiaceae</taxon>
        <taxon>Luteolibacter</taxon>
    </lineage>
</organism>
<dbReference type="Proteomes" id="UP000501812">
    <property type="component" value="Chromosome"/>
</dbReference>
<sequence>MNLRPDQAAEMASVAATPNQAATHRSIRGREIVQGDTTDFLDVSFLETATAVAGTVARVAFHSRRPQGSGFMVSERLFLTNNHVIETPDQARQFVLEFDYQRDYRGQPRQVTRFELDPDSFFLTSQVDKLDYTLIAVGKRIEGKGTLEGYGYCPLLAREDKHVLGELVNIIQHPDGDFKQAVIRENQLVARLPSVLHYVADTNPGASGSLVCNDQWQVIALHHWGAPFTETTGLDGKPVRFDVNEGIRISAILRDMESRSNSLSIPFQQLLKKVVEPTVEYPSSLLSITGRVESAPVEAIQNHGGPAELRPDGSAVWNIPVQIAVNVGSSAPAQRPAPTNGAPVPQTAPPSSPPHNGSSLEAITIDTNYGNRGGYNPSFLDGFTIPLPKLSKTQKEQAAKLKKPDPGADPHELKYTHFSVVLNARRRLAFFTACNIDGTSWINIDRDSGLPKEAAEASEVWYGDRRVEDNDQSDQSLYDKQRPKRLFDRGHMVRRQDPSWGTKKRAIRANADTFHFANCMPQASTFNQSAKFWQGIEQYLLEDNTVADKDRITVFTGPVFDDKRDKTYRYVKVPRQFWKIIVRIQDGQPMAIALLADQSQFLKSIPESISEATGESMEAWDDTTKVDEFLSSVVEIEKLTGLDFGDLRDYDSGTGAEGIKAPLGSFSDIPLSPATLRRSPARPRTSRSRS</sequence>
<evidence type="ECO:0000256" key="2">
    <source>
        <dbReference type="ARBA" id="ARBA00022670"/>
    </source>
</evidence>
<evidence type="ECO:0000313" key="13">
    <source>
        <dbReference type="Proteomes" id="UP000501812"/>
    </source>
</evidence>
<feature type="region of interest" description="Disordered" evidence="9">
    <location>
        <begin position="656"/>
        <end position="690"/>
    </location>
</feature>
<evidence type="ECO:0000256" key="8">
    <source>
        <dbReference type="RuleBase" id="RU004296"/>
    </source>
</evidence>
<keyword evidence="12" id="KW-0255">Endonuclease</keyword>
<feature type="region of interest" description="Disordered" evidence="9">
    <location>
        <begin position="330"/>
        <end position="361"/>
    </location>
</feature>
<dbReference type="InterPro" id="IPR009003">
    <property type="entry name" value="Peptidase_S1_PA"/>
</dbReference>
<evidence type="ECO:0000259" key="10">
    <source>
        <dbReference type="SMART" id="SM00477"/>
    </source>
</evidence>
<dbReference type="PRINTS" id="PR00839">
    <property type="entry name" value="V8PROTEASE"/>
</dbReference>
<feature type="domain" description="ENPP1-3/EXOG-like endonuclease/phosphodiesterase" evidence="10">
    <location>
        <begin position="415"/>
        <end position="651"/>
    </location>
</feature>
<reference evidence="12 13" key="1">
    <citation type="submission" date="2020-04" db="EMBL/GenBank/DDBJ databases">
        <title>Luteolibacter sp. G-1-1-1 isolated from soil.</title>
        <authorList>
            <person name="Dahal R.H."/>
        </authorList>
    </citation>
    <scope>NUCLEOTIDE SEQUENCE [LARGE SCALE GENOMIC DNA]</scope>
    <source>
        <strain evidence="12 13">G-1-1-1</strain>
    </source>
</reference>
<dbReference type="PANTHER" id="PTHR13966:SF5">
    <property type="entry name" value="ENDONUCLEASE G, MITOCHONDRIAL"/>
    <property type="match status" value="1"/>
</dbReference>
<dbReference type="InterPro" id="IPR043504">
    <property type="entry name" value="Peptidase_S1_PA_chymotrypsin"/>
</dbReference>
<feature type="region of interest" description="Disordered" evidence="9">
    <location>
        <begin position="1"/>
        <end position="23"/>
    </location>
</feature>
<feature type="active site" description="Proton acceptor" evidence="6">
    <location>
        <position position="491"/>
    </location>
</feature>
<dbReference type="AlphaFoldDB" id="A0A858REC8"/>
<dbReference type="SMART" id="SM00477">
    <property type="entry name" value="NUC"/>
    <property type="match status" value="1"/>
</dbReference>
<keyword evidence="7" id="KW-0479">Metal-binding</keyword>
<dbReference type="GO" id="GO:0004519">
    <property type="term" value="F:endonuclease activity"/>
    <property type="evidence" value="ECO:0007669"/>
    <property type="project" value="UniProtKB-KW"/>
</dbReference>
<dbReference type="Gene3D" id="2.40.10.10">
    <property type="entry name" value="Trypsin-like serine proteases"/>
    <property type="match status" value="2"/>
</dbReference>